<name>A0ABR7M104_9ACTN</name>
<evidence type="ECO:0000313" key="1">
    <source>
        <dbReference type="EMBL" id="MBC6470724.1"/>
    </source>
</evidence>
<proteinExistence type="predicted"/>
<accession>A0ABR7M104</accession>
<sequence length="346" mass="36875">MDDLKMLGDLGRHLDEEPPAALAAQRERLAEAIRGGRSRGGRRSRRRLAWSGGSRPILGLAALGTAAAIGIPVMLISGGSGSSVQSTATGGPAVTVAGSGPAIQSDTAPRPDQFVYVETRQQYESCRVVTSECRLDPASMRRVWLSADGTRDGRIEQKTAGRPMSATVPGCRNGKQTQLLPEKKAAGRPGGPMVRVTESCTPHPADHSGLPKDPTGMRNHLYDQSDGGRSREELMFKAVGEVARESYVPAKVRKALFTAASRIPGVTRDPKAVDPGGRRAVRLAFTSPYDGVRREYFFDPASYQYLGTRAVATKDVPGSGTKKGEVTGSAAVWRLVVVDRAGQLPD</sequence>
<dbReference type="NCBIfam" id="NF038083">
    <property type="entry name" value="CU044_5270_fam"/>
    <property type="match status" value="1"/>
</dbReference>
<dbReference type="EMBL" id="JABVEC010000047">
    <property type="protein sequence ID" value="MBC6470724.1"/>
    <property type="molecule type" value="Genomic_DNA"/>
</dbReference>
<dbReference type="InterPro" id="IPR047789">
    <property type="entry name" value="CU044_5270-like"/>
</dbReference>
<protein>
    <submittedName>
        <fullName evidence="1">CU044_5270 family protein</fullName>
    </submittedName>
</protein>
<organism evidence="1 2">
    <name type="scientific">Actinomadura alba</name>
    <dbReference type="NCBI Taxonomy" id="406431"/>
    <lineage>
        <taxon>Bacteria</taxon>
        <taxon>Bacillati</taxon>
        <taxon>Actinomycetota</taxon>
        <taxon>Actinomycetes</taxon>
        <taxon>Streptosporangiales</taxon>
        <taxon>Thermomonosporaceae</taxon>
        <taxon>Actinomadura</taxon>
    </lineage>
</organism>
<gene>
    <name evidence="1" type="ORF">HKK74_35315</name>
</gene>
<dbReference type="RefSeq" id="WP_187247766.1">
    <property type="nucleotide sequence ID" value="NZ_BAAAOK010000031.1"/>
</dbReference>
<dbReference type="Proteomes" id="UP000805614">
    <property type="component" value="Unassembled WGS sequence"/>
</dbReference>
<comment type="caution">
    <text evidence="1">The sequence shown here is derived from an EMBL/GenBank/DDBJ whole genome shotgun (WGS) entry which is preliminary data.</text>
</comment>
<evidence type="ECO:0000313" key="2">
    <source>
        <dbReference type="Proteomes" id="UP000805614"/>
    </source>
</evidence>
<keyword evidence="2" id="KW-1185">Reference proteome</keyword>
<reference evidence="1 2" key="1">
    <citation type="submission" date="2020-06" db="EMBL/GenBank/DDBJ databases">
        <title>Actinomadura xiongansis sp. nov., isolated from soil of Baiyangdian.</title>
        <authorList>
            <person name="Zhang X."/>
        </authorList>
    </citation>
    <scope>NUCLEOTIDE SEQUENCE [LARGE SCALE GENOMIC DNA]</scope>
    <source>
        <strain evidence="1 2">HBUM206468</strain>
    </source>
</reference>